<dbReference type="AlphaFoldDB" id="A0A0F4GDQ6"/>
<gene>
    <name evidence="2" type="ORF">TI39_contig4112g00038</name>
</gene>
<dbReference type="EMBL" id="LAFY01004072">
    <property type="protein sequence ID" value="KJX95439.1"/>
    <property type="molecule type" value="Genomic_DNA"/>
</dbReference>
<organism evidence="2 3">
    <name type="scientific">Zymoseptoria brevis</name>
    <dbReference type="NCBI Taxonomy" id="1047168"/>
    <lineage>
        <taxon>Eukaryota</taxon>
        <taxon>Fungi</taxon>
        <taxon>Dikarya</taxon>
        <taxon>Ascomycota</taxon>
        <taxon>Pezizomycotina</taxon>
        <taxon>Dothideomycetes</taxon>
        <taxon>Dothideomycetidae</taxon>
        <taxon>Mycosphaerellales</taxon>
        <taxon>Mycosphaerellaceae</taxon>
        <taxon>Zymoseptoria</taxon>
    </lineage>
</organism>
<feature type="compositionally biased region" description="Basic and acidic residues" evidence="1">
    <location>
        <begin position="11"/>
        <end position="23"/>
    </location>
</feature>
<protein>
    <submittedName>
        <fullName evidence="2">Uncharacterized protein</fullName>
    </submittedName>
</protein>
<comment type="caution">
    <text evidence="2">The sequence shown here is derived from an EMBL/GenBank/DDBJ whole genome shotgun (WGS) entry which is preliminary data.</text>
</comment>
<dbReference type="Proteomes" id="UP000033647">
    <property type="component" value="Unassembled WGS sequence"/>
</dbReference>
<name>A0A0F4GDQ6_9PEZI</name>
<keyword evidence="3" id="KW-1185">Reference proteome</keyword>
<dbReference type="OrthoDB" id="3649400at2759"/>
<evidence type="ECO:0000313" key="2">
    <source>
        <dbReference type="EMBL" id="KJX95439.1"/>
    </source>
</evidence>
<evidence type="ECO:0000256" key="1">
    <source>
        <dbReference type="SAM" id="MobiDB-lite"/>
    </source>
</evidence>
<feature type="compositionally biased region" description="Acidic residues" evidence="1">
    <location>
        <begin position="31"/>
        <end position="46"/>
    </location>
</feature>
<reference evidence="2 3" key="1">
    <citation type="submission" date="2015-03" db="EMBL/GenBank/DDBJ databases">
        <title>RNA-seq based gene annotation and comparative genomics of four Zymoseptoria species reveal species-specific pathogenicity related genes and transposable element activity.</title>
        <authorList>
            <person name="Grandaubert J."/>
            <person name="Bhattacharyya A."/>
            <person name="Stukenbrock E.H."/>
        </authorList>
    </citation>
    <scope>NUCLEOTIDE SEQUENCE [LARGE SCALE GENOMIC DNA]</scope>
    <source>
        <strain evidence="2 3">Zb18110</strain>
    </source>
</reference>
<accession>A0A0F4GDQ6</accession>
<evidence type="ECO:0000313" key="3">
    <source>
        <dbReference type="Proteomes" id="UP000033647"/>
    </source>
</evidence>
<sequence>MTTSMTQPEIFSRDHTLSEEKDTPGSGIEDMQSEEDGSEGGFEEEPPYSAQELGEMFADFYRFLATLHYDPQDLKIPPPEGWNITDLPSSIVEKKSEFMVKVMRHLPYSSNARKSTQVDLQCILIDYVAPEQHERAACQQEIAFDGLGADGFSVQDEAHLLLVAWGYESCGCNLILDISEGVVIEDIIRVAMYPSMDVRGYFERQKEKYRSLEILVCPGREVWLATTSKAHEVSAREERGGSITEKEVRAQEEEWGTELDELFVKQMWRQYGWPEAFRREEAVEAIEAFMARHSKRRYGWQEAHQ</sequence>
<feature type="region of interest" description="Disordered" evidence="1">
    <location>
        <begin position="1"/>
        <end position="47"/>
    </location>
</feature>
<dbReference type="STRING" id="1047168.A0A0F4GDQ6"/>
<proteinExistence type="predicted"/>